<protein>
    <submittedName>
        <fullName evidence="1">Uncharacterized protein</fullName>
    </submittedName>
</protein>
<dbReference type="PANTHER" id="PTHR36310:SF1">
    <property type="entry name" value="CYCLIN-DEPENDENT PROTEIN KINASE INHIBITOR SMR11"/>
    <property type="match status" value="1"/>
</dbReference>
<reference evidence="1 2" key="1">
    <citation type="journal article" date="2021" name="Nat. Plants">
        <title>The Taxus genome provides insights into paclitaxel biosynthesis.</title>
        <authorList>
            <person name="Xiong X."/>
            <person name="Gou J."/>
            <person name="Liao Q."/>
            <person name="Li Y."/>
            <person name="Zhou Q."/>
            <person name="Bi G."/>
            <person name="Li C."/>
            <person name="Du R."/>
            <person name="Wang X."/>
            <person name="Sun T."/>
            <person name="Guo L."/>
            <person name="Liang H."/>
            <person name="Lu P."/>
            <person name="Wu Y."/>
            <person name="Zhang Z."/>
            <person name="Ro D.K."/>
            <person name="Shang Y."/>
            <person name="Huang S."/>
            <person name="Yan J."/>
        </authorList>
    </citation>
    <scope>NUCLEOTIDE SEQUENCE [LARGE SCALE GENOMIC DNA]</scope>
    <source>
        <strain evidence="1">Ta-2019</strain>
    </source>
</reference>
<evidence type="ECO:0000313" key="1">
    <source>
        <dbReference type="EMBL" id="KAH9309602.1"/>
    </source>
</evidence>
<evidence type="ECO:0000313" key="2">
    <source>
        <dbReference type="Proteomes" id="UP000824469"/>
    </source>
</evidence>
<dbReference type="AlphaFoldDB" id="A0AA38FS13"/>
<sequence length="422" mass="45855">FFRFLQGGFCTMKSPLPLTPNCKPRSNSQYTQHQMSDLGVGVEYMIAAEGVRVSDRDTLEDGLKDTVILGASSRSSPSSWSMAEAPVTPLTCRESARNKAFSITPLTDVSCHSCSKSEFNGCCFDEWSEKVEGEEPLSGAETPEHSTFDPFAAGPQELILAPKKPCKTKDVFNDDNGGNDGDGDDGHVPFDRPISLKKVCKGKGSRASVVRILCFEEYLDMEGENHNLNPNGDNALSLAIKCQHGPHFPQMGEEAHLKHQHKISYAGSLQKLDQTKDSQVPPENVPSGSRSRVVRALDMDRGKHSALGEHCEKGLVGGDDKPLHSATEDTLLEETFVEAMCGSFLQAILSKQYEDANMNCTRGNNEENVLSSGFDQSTPPTPITYQAFSSAADVCPGAPMKARSKLNIRGTGLGSVCRKLEF</sequence>
<dbReference type="PANTHER" id="PTHR36310">
    <property type="entry name" value="CYCLIN-DEPENDENT PROTEIN KINASE INHIBITOR SMR11"/>
    <property type="match status" value="1"/>
</dbReference>
<keyword evidence="2" id="KW-1185">Reference proteome</keyword>
<accession>A0AA38FS13</accession>
<proteinExistence type="predicted"/>
<dbReference type="Proteomes" id="UP000824469">
    <property type="component" value="Unassembled WGS sequence"/>
</dbReference>
<comment type="caution">
    <text evidence="1">The sequence shown here is derived from an EMBL/GenBank/DDBJ whole genome shotgun (WGS) entry which is preliminary data.</text>
</comment>
<dbReference type="EMBL" id="JAHRHJ020000007">
    <property type="protein sequence ID" value="KAH9309602.1"/>
    <property type="molecule type" value="Genomic_DNA"/>
</dbReference>
<feature type="non-terminal residue" evidence="1">
    <location>
        <position position="1"/>
    </location>
</feature>
<dbReference type="InterPro" id="IPR038971">
    <property type="entry name" value="SMR11/SMR16"/>
</dbReference>
<name>A0AA38FS13_TAXCH</name>
<dbReference type="OMA" id="EQSTFDP"/>
<organism evidence="1 2">
    <name type="scientific">Taxus chinensis</name>
    <name type="common">Chinese yew</name>
    <name type="synonym">Taxus wallichiana var. chinensis</name>
    <dbReference type="NCBI Taxonomy" id="29808"/>
    <lineage>
        <taxon>Eukaryota</taxon>
        <taxon>Viridiplantae</taxon>
        <taxon>Streptophyta</taxon>
        <taxon>Embryophyta</taxon>
        <taxon>Tracheophyta</taxon>
        <taxon>Spermatophyta</taxon>
        <taxon>Pinopsida</taxon>
        <taxon>Pinidae</taxon>
        <taxon>Conifers II</taxon>
        <taxon>Cupressales</taxon>
        <taxon>Taxaceae</taxon>
        <taxon>Taxus</taxon>
    </lineage>
</organism>
<gene>
    <name evidence="1" type="ORF">KI387_037513</name>
</gene>